<dbReference type="EMBL" id="BEWI01000032">
    <property type="protein sequence ID" value="GAY23885.1"/>
    <property type="molecule type" value="Genomic_DNA"/>
</dbReference>
<keyword evidence="6" id="KW-1185">Reference proteome</keyword>
<protein>
    <submittedName>
        <fullName evidence="1">Uncharacterized protein</fullName>
    </submittedName>
</protein>
<evidence type="ECO:0000313" key="1">
    <source>
        <dbReference type="EMBL" id="GAY23885.1"/>
    </source>
</evidence>
<reference evidence="1 4" key="2">
    <citation type="journal article" date="2013" name="Environ. Sci. Technol.">
        <title>The 4-tert-butylphenol-utilizing bacterium Sphingobium fuliginis OMI can degrade bisphenols via phenolic ring hydroxylation and meta-cleavage pathway.</title>
        <authorList>
            <person name="Ogata Y."/>
            <person name="Goda S."/>
            <person name="Toyama T."/>
            <person name="Sei K."/>
            <person name="Ike M."/>
        </authorList>
    </citation>
    <scope>NUCLEOTIDE SEQUENCE [LARGE SCALE GENOMIC DNA]</scope>
    <source>
        <strain evidence="1 4">OMI</strain>
    </source>
</reference>
<reference evidence="2" key="3">
    <citation type="journal article" date="2014" name="Int. J. Syst. Evol. Microbiol.">
        <title>Complete genome of a new Firmicutes species belonging to the dominant human colonic microbiota ('Ruminococcus bicirculans') reveals two chromosomes and a selective capacity to utilize plant glucans.</title>
        <authorList>
            <consortium name="NISC Comparative Sequencing Program"/>
            <person name="Wegmann U."/>
            <person name="Louis P."/>
            <person name="Goesmann A."/>
            <person name="Henrissat B."/>
            <person name="Duncan S.H."/>
            <person name="Flint H.J."/>
        </authorList>
    </citation>
    <scope>NUCLEOTIDE SEQUENCE</scope>
    <source>
        <strain evidence="2">CCM 7327</strain>
    </source>
</reference>
<reference evidence="6" key="6">
    <citation type="journal article" date="2019" name="Int. J. Syst. Evol. Microbiol.">
        <title>The Global Catalogue of Microorganisms (GCM) 10K type strain sequencing project: providing services to taxonomists for standard genome sequencing and annotation.</title>
        <authorList>
            <consortium name="The Broad Institute Genomics Platform"/>
            <consortium name="The Broad Institute Genome Sequencing Center for Infectious Disease"/>
            <person name="Wu L."/>
            <person name="Ma J."/>
        </authorList>
    </citation>
    <scope>NUCLEOTIDE SEQUENCE [LARGE SCALE GENOMIC DNA]</scope>
    <source>
        <strain evidence="6">CCM 7327</strain>
    </source>
</reference>
<accession>A0A292ZM26</accession>
<gene>
    <name evidence="2" type="ORF">GCM10019071_31840</name>
    <name evidence="3" type="ORF">H5V43_21305</name>
    <name evidence="1" type="ORF">SFOMI_4463</name>
</gene>
<reference evidence="1" key="4">
    <citation type="submission" date="2017-10" db="EMBL/GenBank/DDBJ databases">
        <title>Bioaugmenting a lab-scale membrane bioreactor with Sphingobium fuliginis OMI to degrade 4-tert-butylphenol.</title>
        <authorList>
            <person name="Takada K."/>
            <person name="Shiba T."/>
            <person name="Soda S."/>
            <person name="Inoue D."/>
            <person name="Miyake M."/>
            <person name="Eguchi M."/>
            <person name="Ike M."/>
        </authorList>
    </citation>
    <scope>NUCLEOTIDE SEQUENCE</scope>
    <source>
        <strain evidence="1">OMI</strain>
    </source>
</reference>
<dbReference type="Proteomes" id="UP000593663">
    <property type="component" value="Chromosome 2"/>
</dbReference>
<dbReference type="Proteomes" id="UP000221538">
    <property type="component" value="Unassembled WGS sequence"/>
</dbReference>
<reference evidence="3" key="8">
    <citation type="journal article" date="2021" name="Microbiol. Resour. Announc.">
        <title>Complete Genome Sequence of Sphingobium barthaii KK22, a High-Molecular-Weight Polycyclic Aromatic Hydrocarbon-Degrading Soil Bacterium.</title>
        <authorList>
            <person name="Mori J.F."/>
            <person name="Kanaly R.A."/>
        </authorList>
    </citation>
    <scope>NUCLEOTIDE SEQUENCE</scope>
    <source>
        <strain evidence="3">KK22</strain>
    </source>
</reference>
<dbReference type="KEGG" id="sbar:H5V43_21305"/>
<dbReference type="AlphaFoldDB" id="A0A292ZM26"/>
<dbReference type="RefSeq" id="WP_157009794.1">
    <property type="nucleotide sequence ID" value="NZ_BATN01000122.1"/>
</dbReference>
<reference evidence="1" key="5">
    <citation type="submission" date="2017-10" db="EMBL/GenBank/DDBJ databases">
        <authorList>
            <person name="Banno H."/>
            <person name="Chua N.-H."/>
        </authorList>
    </citation>
    <scope>NUCLEOTIDE SEQUENCE</scope>
    <source>
        <strain evidence="1">OMI</strain>
    </source>
</reference>
<dbReference type="EMBL" id="BMDU01000007">
    <property type="protein sequence ID" value="GFZ99046.1"/>
    <property type="molecule type" value="Genomic_DNA"/>
</dbReference>
<evidence type="ECO:0000313" key="4">
    <source>
        <dbReference type="Proteomes" id="UP000221538"/>
    </source>
</evidence>
<name>A0A292ZM26_SPHSA</name>
<organism evidence="1 4">
    <name type="scientific">Sphingobium fuliginis (strain ATCC 27551)</name>
    <dbReference type="NCBI Taxonomy" id="336203"/>
    <lineage>
        <taxon>Bacteria</taxon>
        <taxon>Pseudomonadati</taxon>
        <taxon>Pseudomonadota</taxon>
        <taxon>Alphaproteobacteria</taxon>
        <taxon>Sphingomonadales</taxon>
        <taxon>Sphingomonadaceae</taxon>
        <taxon>Sphingobium</taxon>
    </lineage>
</organism>
<evidence type="ECO:0000313" key="2">
    <source>
        <dbReference type="EMBL" id="GFZ99046.1"/>
    </source>
</evidence>
<proteinExistence type="predicted"/>
<evidence type="ECO:0000313" key="5">
    <source>
        <dbReference type="Proteomes" id="UP000593663"/>
    </source>
</evidence>
<evidence type="ECO:0000313" key="3">
    <source>
        <dbReference type="EMBL" id="QOT73737.1"/>
    </source>
</evidence>
<dbReference type="Proteomes" id="UP000628109">
    <property type="component" value="Unassembled WGS sequence"/>
</dbReference>
<evidence type="ECO:0000313" key="6">
    <source>
        <dbReference type="Proteomes" id="UP000628109"/>
    </source>
</evidence>
<dbReference type="EMBL" id="CP060036">
    <property type="protein sequence ID" value="QOT73737.1"/>
    <property type="molecule type" value="Genomic_DNA"/>
</dbReference>
<sequence>MKDKSHIFRALFPGGWQAVRSLESLLAGYGDIMLLLGEEERPRKWRRPGARR</sequence>
<reference evidence="2" key="9">
    <citation type="submission" date="2024-05" db="EMBL/GenBank/DDBJ databases">
        <authorList>
            <person name="Sun Q."/>
            <person name="Sedlacek I."/>
        </authorList>
    </citation>
    <scope>NUCLEOTIDE SEQUENCE</scope>
    <source>
        <strain evidence="2">CCM 7327</strain>
    </source>
</reference>
<reference evidence="5" key="7">
    <citation type="submission" date="2020-08" db="EMBL/GenBank/DDBJ databases">
        <title>Complete genome sequence of Sphingobium barthaii strain KK22, a high-molecular-weight polycyclic aromatic hydrocarbon-degrading soil bacterium.</title>
        <authorList>
            <person name="Mori J.F."/>
            <person name="Kanaly R.A."/>
        </authorList>
    </citation>
    <scope>NUCLEOTIDE SEQUENCE [LARGE SCALE GENOMIC DNA]</scope>
    <source>
        <strain evidence="5">KK22</strain>
    </source>
</reference>
<reference evidence="1 4" key="1">
    <citation type="journal article" date="2013" name="Biodegradation">
        <title>Occurrence of 4-tert-butylphenol (4-t-BP) biodegradation in an aquatic sample caused by the presence of Spirodela polyrrhiza and isolation of a 4-t-BP-utilizing bacterium.</title>
        <authorList>
            <person name="Ogata Y."/>
            <person name="Toyama T."/>
            <person name="Yu N."/>
            <person name="Wang X."/>
            <person name="Sei K."/>
            <person name="Ike M."/>
        </authorList>
    </citation>
    <scope>NUCLEOTIDE SEQUENCE [LARGE SCALE GENOMIC DNA]</scope>
    <source>
        <strain evidence="1 4">OMI</strain>
    </source>
</reference>